<sequence length="1794" mass="210080">MSSRRLYHTTVNNFNYDETEKLSDQLDRLEYQQNGCELLLKQPKLLDRFFEDSQMNDISLLTQFFQFLIKSMKKSRENAVKLILRLPNSDLLKFTYAHLRPLSSTNEKEKNLLEKFVPIVSEILQRLLEIHPFCWEQLNSLGIFDRLELYTQKTSDENIQLQITELISCVDNLREEYKRKSKKIKSKVQNDLEPDEPPPNDFHELSIYPTLDEIFQQQIPYLRKNITSGQYQNGTHYLDIHFRLLREDFLHPLREAICQYMDDDNRNVSFQNANVRLYRNTILKSTICSHIGILFSMQIDMQTLPKSISWRNSRRLIYGNLLAATFDDFATSCFLLTVEDRSNIDQDGTISVRCQKELCGYQLMKTPPGTSFTLLETTSYFEAYRPILQALQNIKEDRLPLEKYLLHCDTDVSLPNYFEERSKIDFQPLLIKNAKDYGELHDQLSDVKDLTTWPNAQQLGLDDSQYRALQLALTKAVALIQGPPGCGKTFLGVRLAELFYHNRERITGCNRPILMICYTNHALDQFLSTIIQKLHPKSGDIVRVGGRSTNPEIEPFLIQKLRQQRRNVRVENKELSDKYEIIKIIKKQLDNCEEKYYNCSQEILDITQLLRVMNKNQFLSMIEPILSKLDIFNNHWKSSKCGIDCKSDDSDESDSDSEKNDESLSWEEKMEANKNRTNCHKLNKLSKNDQNKMNQFFIQWLTSKQSHSIINQIEEQNEDDDVDDDDDDDGGGEFQKPRRRGRKKNEARATVLKDTLNDLFLQTTTATNNTNMNEENQINIEDDEEETKRLDNVDHVAIPFKFPSQTNEKEKKQINTEQLEFMQRLLYNRTALLSDDAVNNIIDLWSRSIGKEQRQALYRYWLWKYVQLLTEEWYNLNEQYDENYQLMQNLWLTNDRLYMNDAFIIAMTTHCASRYQKVLKEIAPRICIVEEAAEVFESHIITAIGERIEHLILIGDHVQLRPSPNVYTLAKQFNLDVSLFERLIKNQMPSVQLCVQHRSIPMISSLTHHFYDISILNHESVLNRPSIKGVNHPLYFIDHQNFEENVADGSSKRNIHESDYVIQLANYLIQQGYDKKDITILTTYMGQRQRIQKTISQQFKHLQGIHITVVDNFQGEENRIILLSLVRSNADQRLGYIAVDNRICVALSRAQNGLYVIGNFHLLVEHNETWKIIINKIKQLKLIGTGLPIHCINHRDNQIICQHPNDFLKRPLGGCGLQCETRLSCGHQCPLKCHSTSHDTVVCHKTCQKKYNDCDHQCGQKCHPTAECLPCSEMIKLKMPNCEHISDIPCFMTKTNQLECAVQVSYTCSIGHKVQVRCCDLRNEMLKDQLCIHPCDATLECGHICKGTCSTCYQKRFHCPCDQKELIVYMCGHSRQQRCHELGSRCKQPYIKLCDHPDEPDILYLSDKCVIYQCNRYCLNRCRHSRCNERCKNECDRLPCNSKCTRRLHDGHYCFGVCGEPCITCLNCRETELPDEIRAAINGRNKRNICFVELECGHLITTDKLDEHVQKFEQENFLPNGFIHVEYPRCPKCQYPLVKCKRYSALIKKIHGRLQKFYSGTETLLVDTLRQRLNRSIDYTGLPENIVDIIRRDNGNNRQKKLCDLFIHVLGLFRNLKEQVSSERDKILAAIYEHVKKNDSLYLTRQQWLDLEHEYNRLVFIDRFKTLKEVLENDFNQSEIQTLNDNLFGPNQFTQSICQKCKTLLYYADDDNDIWQTILPDQLKWDEYEKDQHICDRKWMMCSKGHLMWVKDITEQLTCLQCQSNDNENVRIGMPHRIASLPLRRGGYRGSYRR</sequence>
<dbReference type="GO" id="GO:0016787">
    <property type="term" value="F:hydrolase activity"/>
    <property type="evidence" value="ECO:0007669"/>
    <property type="project" value="UniProtKB-KW"/>
</dbReference>
<dbReference type="InterPro" id="IPR057373">
    <property type="entry name" value="ZNFX1"/>
</dbReference>
<dbReference type="Pfam" id="PF13086">
    <property type="entry name" value="AAA_11"/>
    <property type="match status" value="1"/>
</dbReference>
<evidence type="ECO:0000256" key="7">
    <source>
        <dbReference type="ARBA" id="ARBA00022833"/>
    </source>
</evidence>
<dbReference type="GO" id="GO:0004386">
    <property type="term" value="F:helicase activity"/>
    <property type="evidence" value="ECO:0007669"/>
    <property type="project" value="UniProtKB-KW"/>
</dbReference>
<dbReference type="PANTHER" id="PTHR10887:SF341">
    <property type="entry name" value="NFX1-TYPE ZINC FINGER-CONTAINING PROTEIN 1"/>
    <property type="match status" value="1"/>
</dbReference>
<feature type="domain" description="NF-X1-type" evidence="10">
    <location>
        <begin position="1371"/>
        <end position="1396"/>
    </location>
</feature>
<comment type="caution">
    <text evidence="11">The sequence shown here is derived from an EMBL/GenBank/DDBJ whole genome shotgun (WGS) entry which is preliminary data.</text>
</comment>
<keyword evidence="3" id="KW-0547">Nucleotide-binding</keyword>
<gene>
    <name evidence="12" type="ORF">BJG266_LOCUS2619</name>
    <name evidence="11" type="ORF">QVE165_LOCUS971</name>
</gene>
<dbReference type="Proteomes" id="UP000663877">
    <property type="component" value="Unassembled WGS sequence"/>
</dbReference>
<dbReference type="Gene3D" id="3.40.50.300">
    <property type="entry name" value="P-loop containing nucleotide triphosphate hydrolases"/>
    <property type="match status" value="3"/>
</dbReference>
<feature type="region of interest" description="Disordered" evidence="9">
    <location>
        <begin position="645"/>
        <end position="667"/>
    </location>
</feature>
<dbReference type="Pfam" id="PF13087">
    <property type="entry name" value="AAA_12"/>
    <property type="match status" value="1"/>
</dbReference>
<evidence type="ECO:0000256" key="8">
    <source>
        <dbReference type="ARBA" id="ARBA00022840"/>
    </source>
</evidence>
<evidence type="ECO:0000256" key="6">
    <source>
        <dbReference type="ARBA" id="ARBA00022806"/>
    </source>
</evidence>
<evidence type="ECO:0000259" key="10">
    <source>
        <dbReference type="SMART" id="SM00438"/>
    </source>
</evidence>
<evidence type="ECO:0000256" key="4">
    <source>
        <dbReference type="ARBA" id="ARBA00022771"/>
    </source>
</evidence>
<feature type="domain" description="NF-X1-type" evidence="10">
    <location>
        <begin position="1225"/>
        <end position="1245"/>
    </location>
</feature>
<evidence type="ECO:0000256" key="3">
    <source>
        <dbReference type="ARBA" id="ARBA00022741"/>
    </source>
</evidence>
<evidence type="ECO:0000256" key="9">
    <source>
        <dbReference type="SAM" id="MobiDB-lite"/>
    </source>
</evidence>
<dbReference type="GO" id="GO:0031380">
    <property type="term" value="C:nuclear RNA-directed RNA polymerase complex"/>
    <property type="evidence" value="ECO:0007669"/>
    <property type="project" value="TreeGrafter"/>
</dbReference>
<evidence type="ECO:0000256" key="2">
    <source>
        <dbReference type="ARBA" id="ARBA00022737"/>
    </source>
</evidence>
<dbReference type="GO" id="GO:0005694">
    <property type="term" value="C:chromosome"/>
    <property type="evidence" value="ECO:0007669"/>
    <property type="project" value="UniProtKB-ARBA"/>
</dbReference>
<dbReference type="EMBL" id="CAJNOM010000003">
    <property type="protein sequence ID" value="CAF0742194.1"/>
    <property type="molecule type" value="Genomic_DNA"/>
</dbReference>
<evidence type="ECO:0000256" key="1">
    <source>
        <dbReference type="ARBA" id="ARBA00022723"/>
    </source>
</evidence>
<protein>
    <recommendedName>
        <fullName evidence="10">NF-X1-type domain-containing protein</fullName>
    </recommendedName>
</protein>
<feature type="domain" description="NF-X1-type" evidence="10">
    <location>
        <begin position="1254"/>
        <end position="1273"/>
    </location>
</feature>
<dbReference type="Pfam" id="PF25396">
    <property type="entry name" value="ZNFX1"/>
    <property type="match status" value="1"/>
</dbReference>
<feature type="compositionally biased region" description="Basic and acidic residues" evidence="9">
    <location>
        <begin position="656"/>
        <end position="667"/>
    </location>
</feature>
<keyword evidence="8" id="KW-0067">ATP-binding</keyword>
<keyword evidence="7" id="KW-0862">Zinc</keyword>
<keyword evidence="6" id="KW-0347">Helicase</keyword>
<dbReference type="PANTHER" id="PTHR10887">
    <property type="entry name" value="DNA2/NAM7 HELICASE FAMILY"/>
    <property type="match status" value="1"/>
</dbReference>
<keyword evidence="5" id="KW-0378">Hydrolase</keyword>
<dbReference type="SMART" id="SM00438">
    <property type="entry name" value="ZnF_NFX"/>
    <property type="match status" value="3"/>
</dbReference>
<dbReference type="InterPro" id="IPR041679">
    <property type="entry name" value="DNA2/NAM7-like_C"/>
</dbReference>
<dbReference type="Proteomes" id="UP000663832">
    <property type="component" value="Unassembled WGS sequence"/>
</dbReference>
<dbReference type="GO" id="GO:0005524">
    <property type="term" value="F:ATP binding"/>
    <property type="evidence" value="ECO:0007669"/>
    <property type="project" value="UniProtKB-KW"/>
</dbReference>
<dbReference type="FunFam" id="3.40.50.300:FF:000326">
    <property type="entry name" value="P-loop containing nucleoside triphosphate hydrolase"/>
    <property type="match status" value="1"/>
</dbReference>
<evidence type="ECO:0000313" key="11">
    <source>
        <dbReference type="EMBL" id="CAF0742194.1"/>
    </source>
</evidence>
<dbReference type="SUPFAM" id="SSF52540">
    <property type="entry name" value="P-loop containing nucleoside triphosphate hydrolases"/>
    <property type="match status" value="1"/>
</dbReference>
<reference evidence="11" key="1">
    <citation type="submission" date="2021-02" db="EMBL/GenBank/DDBJ databases">
        <authorList>
            <person name="Nowell W R."/>
        </authorList>
    </citation>
    <scope>NUCLEOTIDE SEQUENCE</scope>
</reference>
<evidence type="ECO:0000313" key="12">
    <source>
        <dbReference type="EMBL" id="CAF0753985.1"/>
    </source>
</evidence>
<keyword evidence="1" id="KW-0479">Metal-binding</keyword>
<feature type="region of interest" description="Disordered" evidence="9">
    <location>
        <begin position="716"/>
        <end position="747"/>
    </location>
</feature>
<keyword evidence="2" id="KW-0677">Repeat</keyword>
<dbReference type="EMBL" id="CAJNOI010000006">
    <property type="protein sequence ID" value="CAF0753985.1"/>
    <property type="molecule type" value="Genomic_DNA"/>
</dbReference>
<dbReference type="InterPro" id="IPR045055">
    <property type="entry name" value="DNA2/NAM7-like"/>
</dbReference>
<evidence type="ECO:0000256" key="5">
    <source>
        <dbReference type="ARBA" id="ARBA00022801"/>
    </source>
</evidence>
<accession>A0A813P1P6</accession>
<dbReference type="InterPro" id="IPR047187">
    <property type="entry name" value="SF1_C_Upf1"/>
</dbReference>
<dbReference type="GO" id="GO:0008270">
    <property type="term" value="F:zinc ion binding"/>
    <property type="evidence" value="ECO:0007669"/>
    <property type="project" value="UniProtKB-KW"/>
</dbReference>
<dbReference type="CDD" id="cd18808">
    <property type="entry name" value="SF1_C_Upf1"/>
    <property type="match status" value="1"/>
</dbReference>
<evidence type="ECO:0000313" key="13">
    <source>
        <dbReference type="Proteomes" id="UP000663832"/>
    </source>
</evidence>
<organism evidence="11 13">
    <name type="scientific">Adineta steineri</name>
    <dbReference type="NCBI Taxonomy" id="433720"/>
    <lineage>
        <taxon>Eukaryota</taxon>
        <taxon>Metazoa</taxon>
        <taxon>Spiralia</taxon>
        <taxon>Gnathifera</taxon>
        <taxon>Rotifera</taxon>
        <taxon>Eurotatoria</taxon>
        <taxon>Bdelloidea</taxon>
        <taxon>Adinetida</taxon>
        <taxon>Adinetidae</taxon>
        <taxon>Adineta</taxon>
    </lineage>
</organism>
<dbReference type="InterPro" id="IPR000967">
    <property type="entry name" value="Znf_NFX1"/>
</dbReference>
<dbReference type="OrthoDB" id="2423195at2759"/>
<feature type="compositionally biased region" description="Acidic residues" evidence="9">
    <location>
        <begin position="716"/>
        <end position="731"/>
    </location>
</feature>
<dbReference type="InterPro" id="IPR041677">
    <property type="entry name" value="DNA2/NAM7_AAA_11"/>
</dbReference>
<dbReference type="InterPro" id="IPR027417">
    <property type="entry name" value="P-loop_NTPase"/>
</dbReference>
<dbReference type="GO" id="GO:0031048">
    <property type="term" value="P:regulatory ncRNA-mediated heterochromatin formation"/>
    <property type="evidence" value="ECO:0007669"/>
    <property type="project" value="TreeGrafter"/>
</dbReference>
<name>A0A813P1P6_9BILA</name>
<keyword evidence="4" id="KW-0863">Zinc-finger</keyword>
<keyword evidence="13" id="KW-1185">Reference proteome</keyword>
<proteinExistence type="predicted"/>